<dbReference type="GeneID" id="94349508"/>
<gene>
    <name evidence="1" type="ORF">CCR75_005762</name>
</gene>
<organism evidence="1 2">
    <name type="scientific">Bremia lactucae</name>
    <name type="common">Lettuce downy mildew</name>
    <dbReference type="NCBI Taxonomy" id="4779"/>
    <lineage>
        <taxon>Eukaryota</taxon>
        <taxon>Sar</taxon>
        <taxon>Stramenopiles</taxon>
        <taxon>Oomycota</taxon>
        <taxon>Peronosporomycetes</taxon>
        <taxon>Peronosporales</taxon>
        <taxon>Peronosporaceae</taxon>
        <taxon>Bremia</taxon>
    </lineage>
</organism>
<sequence>MLSDYRYEIQRVRGCDNIWIDLVSRWLPTSKRQPVTVKILVATEKRFRSSAPSSAEHGDAELIFVEGNVGIPTHAKELIAPMLVIAYCGLHLHRAVDVMMHQLRQKNSIKGMGELGNDFVATYLLCKHVKGNQLIQRPWSKHRKPRARNEVAF</sequence>
<accession>A0A976FG43</accession>
<name>A0A976FG43_BRELC</name>
<keyword evidence="2" id="KW-1185">Reference proteome</keyword>
<dbReference type="OrthoDB" id="167344at2759"/>
<dbReference type="KEGG" id="blac:94349508"/>
<dbReference type="EMBL" id="SHOA02000203">
    <property type="protein sequence ID" value="TDH66142.1"/>
    <property type="molecule type" value="Genomic_DNA"/>
</dbReference>
<evidence type="ECO:0000313" key="2">
    <source>
        <dbReference type="Proteomes" id="UP000294530"/>
    </source>
</evidence>
<comment type="caution">
    <text evidence="1">The sequence shown here is derived from an EMBL/GenBank/DDBJ whole genome shotgun (WGS) entry which is preliminary data.</text>
</comment>
<evidence type="ECO:0000313" key="1">
    <source>
        <dbReference type="EMBL" id="TDH66142.1"/>
    </source>
</evidence>
<dbReference type="RefSeq" id="XP_067815641.1">
    <property type="nucleotide sequence ID" value="XM_067963837.1"/>
</dbReference>
<protein>
    <submittedName>
        <fullName evidence="1">Uncharacterized protein</fullName>
    </submittedName>
</protein>
<proteinExistence type="predicted"/>
<dbReference type="Proteomes" id="UP000294530">
    <property type="component" value="Unassembled WGS sequence"/>
</dbReference>
<reference evidence="1 2" key="1">
    <citation type="journal article" date="2021" name="Genome Biol.">
        <title>AFLAP: assembly-free linkage analysis pipeline using k-mers from genome sequencing data.</title>
        <authorList>
            <person name="Fletcher K."/>
            <person name="Zhang L."/>
            <person name="Gil J."/>
            <person name="Han R."/>
            <person name="Cavanaugh K."/>
            <person name="Michelmore R."/>
        </authorList>
    </citation>
    <scope>NUCLEOTIDE SEQUENCE [LARGE SCALE GENOMIC DNA]</scope>
    <source>
        <strain evidence="1 2">SF5</strain>
    </source>
</reference>
<dbReference type="AlphaFoldDB" id="A0A976FG43"/>